<sequence length="92" mass="10642">MSSYHTAINKYGNLDVIDESRSVVISLRDATKIDTRKSQTKIFDDADDLIEFINERTAAADKMNSVYFSPRAYEIIDEHYIKLYHEMVVSFA</sequence>
<dbReference type="RefSeq" id="WP_042227668.1">
    <property type="nucleotide sequence ID" value="NZ_CP026520.1"/>
</dbReference>
<reference evidence="1 4" key="2">
    <citation type="submission" date="2022-05" db="EMBL/GenBank/DDBJ databases">
        <title>Genome Sequencing of Bee-Associated Microbes.</title>
        <authorList>
            <person name="Dunlap C."/>
        </authorList>
    </citation>
    <scope>NUCLEOTIDE SEQUENCE [LARGE SCALE GENOMIC DNA]</scope>
    <source>
        <strain evidence="1 4">NRRL B-23120</strain>
    </source>
</reference>
<dbReference type="KEGG" id="pchi:PC41400_14625"/>
<dbReference type="Proteomes" id="UP001527202">
    <property type="component" value="Unassembled WGS sequence"/>
</dbReference>
<dbReference type="EMBL" id="CP026520">
    <property type="protein sequence ID" value="QAV18847.1"/>
    <property type="molecule type" value="Genomic_DNA"/>
</dbReference>
<evidence type="ECO:0000313" key="1">
    <source>
        <dbReference type="EMBL" id="MCY9599651.1"/>
    </source>
</evidence>
<organism evidence="2 3">
    <name type="scientific">Paenibacillus chitinolyticus</name>
    <dbReference type="NCBI Taxonomy" id="79263"/>
    <lineage>
        <taxon>Bacteria</taxon>
        <taxon>Bacillati</taxon>
        <taxon>Bacillota</taxon>
        <taxon>Bacilli</taxon>
        <taxon>Bacillales</taxon>
        <taxon>Paenibacillaceae</taxon>
        <taxon>Paenibacillus</taxon>
    </lineage>
</organism>
<dbReference type="Proteomes" id="UP000288943">
    <property type="component" value="Chromosome"/>
</dbReference>
<accession>A0A410WX44</accession>
<dbReference type="GeneID" id="95376048"/>
<evidence type="ECO:0000313" key="3">
    <source>
        <dbReference type="Proteomes" id="UP000288943"/>
    </source>
</evidence>
<gene>
    <name evidence="1" type="ORF">M5X16_28300</name>
    <name evidence="2" type="ORF">PC41400_14625</name>
</gene>
<dbReference type="EMBL" id="JAMDMJ010000053">
    <property type="protein sequence ID" value="MCY9599651.1"/>
    <property type="molecule type" value="Genomic_DNA"/>
</dbReference>
<name>A0A410WX44_9BACL</name>
<dbReference type="AlphaFoldDB" id="A0A410WX44"/>
<proteinExistence type="predicted"/>
<protein>
    <submittedName>
        <fullName evidence="2">Uncharacterized protein</fullName>
    </submittedName>
</protein>
<evidence type="ECO:0000313" key="4">
    <source>
        <dbReference type="Proteomes" id="UP001527202"/>
    </source>
</evidence>
<evidence type="ECO:0000313" key="2">
    <source>
        <dbReference type="EMBL" id="QAV18847.1"/>
    </source>
</evidence>
<keyword evidence="4" id="KW-1185">Reference proteome</keyword>
<reference evidence="2 3" key="1">
    <citation type="submission" date="2018-01" db="EMBL/GenBank/DDBJ databases">
        <title>The whole genome sequencing and assembly of Paenibacillus chitinolyticus KCCM 41400 strain.</title>
        <authorList>
            <person name="Kim J.-Y."/>
            <person name="Park M.-K."/>
            <person name="Lee Y.-J."/>
            <person name="Yi H."/>
            <person name="Bahn Y.-S."/>
            <person name="Kim J.F."/>
            <person name="Lee D.-W."/>
        </authorList>
    </citation>
    <scope>NUCLEOTIDE SEQUENCE [LARGE SCALE GENOMIC DNA]</scope>
    <source>
        <strain evidence="2 3">KCCM 41400</strain>
    </source>
</reference>